<gene>
    <name evidence="1" type="ORF">A2912_00700</name>
</gene>
<organism evidence="1 2">
    <name type="scientific">Candidatus Buchananbacteria bacterium RIFCSPLOWO2_01_FULL_40_23b</name>
    <dbReference type="NCBI Taxonomy" id="1797544"/>
    <lineage>
        <taxon>Bacteria</taxon>
        <taxon>Candidatus Buchananiibacteriota</taxon>
    </lineage>
</organism>
<accession>A0A1G1YM50</accession>
<dbReference type="Proteomes" id="UP000178122">
    <property type="component" value="Unassembled WGS sequence"/>
</dbReference>
<evidence type="ECO:0000313" key="2">
    <source>
        <dbReference type="Proteomes" id="UP000178122"/>
    </source>
</evidence>
<comment type="caution">
    <text evidence="1">The sequence shown here is derived from an EMBL/GenBank/DDBJ whole genome shotgun (WGS) entry which is preliminary data.</text>
</comment>
<dbReference type="EMBL" id="MHIN01000047">
    <property type="protein sequence ID" value="OGY53428.1"/>
    <property type="molecule type" value="Genomic_DNA"/>
</dbReference>
<name>A0A1G1YM50_9BACT</name>
<evidence type="ECO:0000313" key="1">
    <source>
        <dbReference type="EMBL" id="OGY53428.1"/>
    </source>
</evidence>
<reference evidence="1 2" key="1">
    <citation type="journal article" date="2016" name="Nat. Commun.">
        <title>Thousands of microbial genomes shed light on interconnected biogeochemical processes in an aquifer system.</title>
        <authorList>
            <person name="Anantharaman K."/>
            <person name="Brown C.T."/>
            <person name="Hug L.A."/>
            <person name="Sharon I."/>
            <person name="Castelle C.J."/>
            <person name="Probst A.J."/>
            <person name="Thomas B.C."/>
            <person name="Singh A."/>
            <person name="Wilkins M.J."/>
            <person name="Karaoz U."/>
            <person name="Brodie E.L."/>
            <person name="Williams K.H."/>
            <person name="Hubbard S.S."/>
            <person name="Banfield J.F."/>
        </authorList>
    </citation>
    <scope>NUCLEOTIDE SEQUENCE [LARGE SCALE GENOMIC DNA]</scope>
</reference>
<dbReference type="AlphaFoldDB" id="A0A1G1YM50"/>
<proteinExistence type="predicted"/>
<protein>
    <submittedName>
        <fullName evidence="1">Uncharacterized protein</fullName>
    </submittedName>
</protein>
<sequence length="391" mass="40059">MKIKRGLGKLSSLFESAVVVLISSLFVISIVFAATTIGSNILTDGNLDVNGTASTTSATSTAYIDIGVRPDGGVTLVNWAGGDLYVQDDIEVDDDANIADLLTLGRATTTRITSTAAISVGSFFTSPAGFDFTEDLAVSGDIVGNNKVTSTVALWVGSAGTANNINLAGGDLYVQDDAEIDDLLTSGSATTTSATSTAYLWVGYPLSNPTGFDYAQDLAVSDDVLIGGQSTSTVSLWIGSAGTANNINLAGGDLYVQDDAEIDDLLTFSRATSTSATTTAYLMVGSDFTLPSVFNYSEDLSVSGDTVLNDLYVVGGSATVSTGTATTTLGLLVGPTQGIGTTTLSVGVANNVTSMQNGCIEMVKNGVYSKIYINENGTALVVTVGRCKDGP</sequence>